<evidence type="ECO:0000313" key="3">
    <source>
        <dbReference type="EMBL" id="TWU28607.1"/>
    </source>
</evidence>
<feature type="transmembrane region" description="Helical" evidence="2">
    <location>
        <begin position="45"/>
        <end position="66"/>
    </location>
</feature>
<dbReference type="AlphaFoldDB" id="A0A5C6CYJ2"/>
<evidence type="ECO:0000256" key="2">
    <source>
        <dbReference type="SAM" id="Phobius"/>
    </source>
</evidence>
<name>A0A5C6CYJ2_9BACT</name>
<dbReference type="EMBL" id="SJPS01000002">
    <property type="protein sequence ID" value="TWU28607.1"/>
    <property type="molecule type" value="Genomic_DNA"/>
</dbReference>
<sequence length="408" mass="47040">MDVEPTTKHTLQGRELIEYLIEKTANSTNAVLIEREDRRNRRSTILFSIITFIGISGLVGAARLFIDHAVQQRTSEFQNEMVRNSEQLERRIASMHLESQALQKLLTDQIEALTKGIERQVKQQVAEEASRGLLTLKHREQYHALKQFVEEIEQQVAENEFPENLLTAAVDTANQLADADEISSEPLFQPMIEKLVDLLVRSDRVKDINRVEQATRTTCVRSKRIALDLTDHYGQLIISSPYPVEQLNAEFEALTRYARASRELKYPEKSIMWELFVEYKRNRYSKSPTTDEIVEMVYSLNAADLRNFCYHVFLNSHPLHWMNTPDHEGQMLAKLVANLLGDYPELRSTVEAQIATPELRAIVEEVVTTKQERQKRLAENQPKTETPEATEIPNTAREPDGDENELRR</sequence>
<feature type="region of interest" description="Disordered" evidence="1">
    <location>
        <begin position="370"/>
        <end position="408"/>
    </location>
</feature>
<reference evidence="3 4" key="1">
    <citation type="submission" date="2019-02" db="EMBL/GenBank/DDBJ databases">
        <title>Deep-cultivation of Planctomycetes and their phenomic and genomic characterization uncovers novel biology.</title>
        <authorList>
            <person name="Wiegand S."/>
            <person name="Jogler M."/>
            <person name="Boedeker C."/>
            <person name="Pinto D."/>
            <person name="Vollmers J."/>
            <person name="Rivas-Marin E."/>
            <person name="Kohn T."/>
            <person name="Peeters S.H."/>
            <person name="Heuer A."/>
            <person name="Rast P."/>
            <person name="Oberbeckmann S."/>
            <person name="Bunk B."/>
            <person name="Jeske O."/>
            <person name="Meyerdierks A."/>
            <person name="Storesund J.E."/>
            <person name="Kallscheuer N."/>
            <person name="Luecker S."/>
            <person name="Lage O.M."/>
            <person name="Pohl T."/>
            <person name="Merkel B.J."/>
            <person name="Hornburger P."/>
            <person name="Mueller R.-W."/>
            <person name="Bruemmer F."/>
            <person name="Labrenz M."/>
            <person name="Spormann A.M."/>
            <person name="Op Den Camp H."/>
            <person name="Overmann J."/>
            <person name="Amann R."/>
            <person name="Jetten M.S.M."/>
            <person name="Mascher T."/>
            <person name="Medema M.H."/>
            <person name="Devos D.P."/>
            <person name="Kaster A.-K."/>
            <person name="Ovreas L."/>
            <person name="Rohde M."/>
            <person name="Galperin M.Y."/>
            <person name="Jogler C."/>
        </authorList>
    </citation>
    <scope>NUCLEOTIDE SEQUENCE [LARGE SCALE GENOMIC DNA]</scope>
    <source>
        <strain evidence="3 4">Pla144</strain>
    </source>
</reference>
<keyword evidence="2" id="KW-0472">Membrane</keyword>
<keyword evidence="4" id="KW-1185">Reference proteome</keyword>
<keyword evidence="2" id="KW-0812">Transmembrane</keyword>
<evidence type="ECO:0000256" key="1">
    <source>
        <dbReference type="SAM" id="MobiDB-lite"/>
    </source>
</evidence>
<evidence type="ECO:0000313" key="4">
    <source>
        <dbReference type="Proteomes" id="UP000318437"/>
    </source>
</evidence>
<dbReference type="OrthoDB" id="9835671at2"/>
<dbReference type="RefSeq" id="WP_146450258.1">
    <property type="nucleotide sequence ID" value="NZ_SJPS01000002.1"/>
</dbReference>
<gene>
    <name evidence="3" type="ORF">Pla144_18980</name>
</gene>
<accession>A0A5C6CYJ2</accession>
<organism evidence="3 4">
    <name type="scientific">Bythopirellula polymerisocia</name>
    <dbReference type="NCBI Taxonomy" id="2528003"/>
    <lineage>
        <taxon>Bacteria</taxon>
        <taxon>Pseudomonadati</taxon>
        <taxon>Planctomycetota</taxon>
        <taxon>Planctomycetia</taxon>
        <taxon>Pirellulales</taxon>
        <taxon>Lacipirellulaceae</taxon>
        <taxon>Bythopirellula</taxon>
    </lineage>
</organism>
<comment type="caution">
    <text evidence="3">The sequence shown here is derived from an EMBL/GenBank/DDBJ whole genome shotgun (WGS) entry which is preliminary data.</text>
</comment>
<protein>
    <submittedName>
        <fullName evidence="3">Uncharacterized protein</fullName>
    </submittedName>
</protein>
<proteinExistence type="predicted"/>
<keyword evidence="2" id="KW-1133">Transmembrane helix</keyword>
<dbReference type="Proteomes" id="UP000318437">
    <property type="component" value="Unassembled WGS sequence"/>
</dbReference>